<reference evidence="4" key="1">
    <citation type="journal article" date="2019" name="Int. J. Syst. Evol. Microbiol.">
        <title>The Global Catalogue of Microorganisms (GCM) 10K type strain sequencing project: providing services to taxonomists for standard genome sequencing and annotation.</title>
        <authorList>
            <consortium name="The Broad Institute Genomics Platform"/>
            <consortium name="The Broad Institute Genome Sequencing Center for Infectious Disease"/>
            <person name="Wu L."/>
            <person name="Ma J."/>
        </authorList>
    </citation>
    <scope>NUCLEOTIDE SEQUENCE [LARGE SCALE GENOMIC DNA]</scope>
    <source>
        <strain evidence="4">NBRC 111756</strain>
    </source>
</reference>
<proteinExistence type="predicted"/>
<feature type="coiled-coil region" evidence="1">
    <location>
        <begin position="175"/>
        <end position="202"/>
    </location>
</feature>
<dbReference type="RefSeq" id="WP_379910368.1">
    <property type="nucleotide sequence ID" value="NZ_JBHSWE010000001.1"/>
</dbReference>
<sequence length="205" mass="23651">MTYVSDIAFTDSVKAIQSRKGSRKIYAKMEENGSWQTEITPDLADYVAAQRSFFLATANANGQPYIQHRGGPPGFLKVIDRKTLAFADFKGNKQFISQGNLTENSKAFIFLIDYVNRTRVKIWGIAKVVEDQPGLLEGLMSSRDEYRTRSEQVFIFTVEAWDRNCPQYIPQRYDREDVEKLLHERDLRIAELEEKVRLLKESKDG</sequence>
<dbReference type="InterPro" id="IPR012349">
    <property type="entry name" value="Split_barrel_FMN-bd"/>
</dbReference>
<evidence type="ECO:0000256" key="1">
    <source>
        <dbReference type="SAM" id="Coils"/>
    </source>
</evidence>
<accession>A0ABW2A314</accession>
<dbReference type="Pfam" id="PF01243">
    <property type="entry name" value="PNPOx_N"/>
    <property type="match status" value="1"/>
</dbReference>
<keyword evidence="1" id="KW-0175">Coiled coil</keyword>
<dbReference type="EMBL" id="JBHSWE010000001">
    <property type="protein sequence ID" value="MFC6671891.1"/>
    <property type="molecule type" value="Genomic_DNA"/>
</dbReference>
<dbReference type="PANTHER" id="PTHR42815:SF2">
    <property type="entry name" value="FAD-BINDING, PUTATIVE (AFU_ORTHOLOGUE AFUA_6G07600)-RELATED"/>
    <property type="match status" value="1"/>
</dbReference>
<dbReference type="PANTHER" id="PTHR42815">
    <property type="entry name" value="FAD-BINDING, PUTATIVE (AFU_ORTHOLOGUE AFUA_6G07600)-RELATED"/>
    <property type="match status" value="1"/>
</dbReference>
<protein>
    <submittedName>
        <fullName evidence="3">Pyridoxamine 5'-phosphate oxidase family protein</fullName>
    </submittedName>
</protein>
<dbReference type="SUPFAM" id="SSF50475">
    <property type="entry name" value="FMN-binding split barrel"/>
    <property type="match status" value="1"/>
</dbReference>
<name>A0ABW2A314_9GAMM</name>
<evidence type="ECO:0000313" key="4">
    <source>
        <dbReference type="Proteomes" id="UP001596422"/>
    </source>
</evidence>
<organism evidence="3 4">
    <name type="scientific">Marinobacterium aestuariivivens</name>
    <dbReference type="NCBI Taxonomy" id="1698799"/>
    <lineage>
        <taxon>Bacteria</taxon>
        <taxon>Pseudomonadati</taxon>
        <taxon>Pseudomonadota</taxon>
        <taxon>Gammaproteobacteria</taxon>
        <taxon>Oceanospirillales</taxon>
        <taxon>Oceanospirillaceae</taxon>
        <taxon>Marinobacterium</taxon>
    </lineage>
</organism>
<feature type="domain" description="Pyridoxamine 5'-phosphate oxidase N-terminal" evidence="2">
    <location>
        <begin position="40"/>
        <end position="161"/>
    </location>
</feature>
<keyword evidence="4" id="KW-1185">Reference proteome</keyword>
<dbReference type="Gene3D" id="2.30.110.10">
    <property type="entry name" value="Electron Transport, Fmn-binding Protein, Chain A"/>
    <property type="match status" value="1"/>
</dbReference>
<comment type="caution">
    <text evidence="3">The sequence shown here is derived from an EMBL/GenBank/DDBJ whole genome shotgun (WGS) entry which is preliminary data.</text>
</comment>
<evidence type="ECO:0000259" key="2">
    <source>
        <dbReference type="Pfam" id="PF01243"/>
    </source>
</evidence>
<dbReference type="InterPro" id="IPR011576">
    <property type="entry name" value="Pyridox_Oxase_N"/>
</dbReference>
<gene>
    <name evidence="3" type="ORF">ACFQDL_18850</name>
</gene>
<evidence type="ECO:0000313" key="3">
    <source>
        <dbReference type="EMBL" id="MFC6671891.1"/>
    </source>
</evidence>
<dbReference type="Proteomes" id="UP001596422">
    <property type="component" value="Unassembled WGS sequence"/>
</dbReference>